<dbReference type="InterPro" id="IPR001650">
    <property type="entry name" value="Helicase_C-like"/>
</dbReference>
<feature type="region of interest" description="Disordered" evidence="4">
    <location>
        <begin position="692"/>
        <end position="716"/>
    </location>
</feature>
<evidence type="ECO:0000313" key="7">
    <source>
        <dbReference type="EMBL" id="CAH0373825.1"/>
    </source>
</evidence>
<reference evidence="7" key="1">
    <citation type="submission" date="2021-11" db="EMBL/GenBank/DDBJ databases">
        <authorList>
            <consortium name="Genoscope - CEA"/>
            <person name="William W."/>
        </authorList>
    </citation>
    <scope>NUCLEOTIDE SEQUENCE</scope>
</reference>
<dbReference type="InterPro" id="IPR007502">
    <property type="entry name" value="Helicase-assoc_dom"/>
</dbReference>
<dbReference type="PROSITE" id="PS51194">
    <property type="entry name" value="HELICASE_CTER"/>
    <property type="match status" value="1"/>
</dbReference>
<keyword evidence="3" id="KW-0067">ATP-binding</keyword>
<dbReference type="OrthoDB" id="66977at2759"/>
<proteinExistence type="predicted"/>
<accession>A0A8J2X0N8</accession>
<feature type="compositionally biased region" description="Basic residues" evidence="4">
    <location>
        <begin position="1298"/>
        <end position="1313"/>
    </location>
</feature>
<keyword evidence="8" id="KW-1185">Reference proteome</keyword>
<dbReference type="GO" id="GO:0003723">
    <property type="term" value="F:RNA binding"/>
    <property type="evidence" value="ECO:0007669"/>
    <property type="project" value="TreeGrafter"/>
</dbReference>
<evidence type="ECO:0000313" key="8">
    <source>
        <dbReference type="Proteomes" id="UP000789595"/>
    </source>
</evidence>
<evidence type="ECO:0000256" key="1">
    <source>
        <dbReference type="ARBA" id="ARBA00022741"/>
    </source>
</evidence>
<dbReference type="SMART" id="SM00490">
    <property type="entry name" value="HELICc"/>
    <property type="match status" value="1"/>
</dbReference>
<dbReference type="Pfam" id="PF00270">
    <property type="entry name" value="DEAD"/>
    <property type="match status" value="1"/>
</dbReference>
<dbReference type="GO" id="GO:0005524">
    <property type="term" value="F:ATP binding"/>
    <property type="evidence" value="ECO:0007669"/>
    <property type="project" value="UniProtKB-KW"/>
</dbReference>
<dbReference type="SUPFAM" id="SSF52540">
    <property type="entry name" value="P-loop containing nucleoside triphosphate hydrolases"/>
    <property type="match status" value="1"/>
</dbReference>
<organism evidence="7 8">
    <name type="scientific">Pelagomonas calceolata</name>
    <dbReference type="NCBI Taxonomy" id="35677"/>
    <lineage>
        <taxon>Eukaryota</taxon>
        <taxon>Sar</taxon>
        <taxon>Stramenopiles</taxon>
        <taxon>Ochrophyta</taxon>
        <taxon>Pelagophyceae</taxon>
        <taxon>Pelagomonadales</taxon>
        <taxon>Pelagomonadaceae</taxon>
        <taxon>Pelagomonas</taxon>
    </lineage>
</organism>
<evidence type="ECO:0000256" key="3">
    <source>
        <dbReference type="ARBA" id="ARBA00022840"/>
    </source>
</evidence>
<feature type="compositionally biased region" description="Gly residues" evidence="4">
    <location>
        <begin position="1314"/>
        <end position="1337"/>
    </location>
</feature>
<dbReference type="SMART" id="SM00487">
    <property type="entry name" value="DEXDc"/>
    <property type="match status" value="1"/>
</dbReference>
<sequence>MALPIDAHADKIAEHVARHRVTVIHGETGCGKSSRVPLILLEADPDAKMFVSQPRRIAARALCDRVRDTHSDPDDIALRLGHGVRDEALDARIIFVTCGYLVRLVAHHPESLREHSHVIVDEVHERTVDADILCLLVRRLLDASPRLKVVLMSATLAGELYCSYFRSPLPIFVGAKRFPVDCFFADDLADGTADRFLPERLAPRAQQTAAQCLRLSSPEDERNDAMLAPWERKRKEELKRKAAEKKDELKRSGSDAAILQNISEDAPNTELGKSQHETCLHLVRSLARDPRKSCVLVFVAGMADIVDLTEKFESANLGGFCGPRRFDLVPVHSEIAHEEQLKAFESAEEGFFKVVIATNSAESSVTLADCDDVIDLGTHKALRYDAASHRAVLAPAWVSRASATQRAGRTGRVRPGRCWRLYSRQRFELLRPYELSEIHRQPLDAVVLNLRSMLDAPVGPMLAQTLEPPAADHVGRSLTALRKQGFLTEPRGDAKAAQYYDWEDTNGDPAAARRAAEALEGLLTPQGRFVALIGVDLRLGRVIAVGNALGCGPVAAAAAAVLSLPRSPLRIANPLVHQDPDEYNALVRDGLLARQRFDAGSYSEPLALARLDAAYASSLDRSSFCRAHCLAHGRAKQCAQACYHLRERVGAALGGDAARPVTVQELHDPLQAHALRCVLVWTMKEQLVKTKAVRAPNAPQQNKKRPVKKVEAEQPGARVELGGEGADAIRGGDVCRLFPSDSLFRYDEGVRKDLVSQDDVQPLPPQQITPQLKDLALQFELAAAWCSYPSGKKGEGHITAWACRDVLDAPGAAELFDQIFGREEVDRRAREFDSGNSQDPFVLLDASLSKQKVQALKGLMDSLPAVIAVECPSRGSLKAIATFPSQHGDIERALDACFFAGRFGGWRAQVQHTKPAFVFAPDGPLTTADGHAPSEAPLLNDLPIGARLLSAMQQGYRDAKLRLWANQWFPGPNGGFTRRDKVSVKLDVPKPAYKLVFAPGTQQAAPPSAQVLMPFHSLSAVAVHHSTTKDQVVYAVAGTMLDTAGGGARAEQLTLLPPGEEWLALCLRCATDPATLPSSSYEVQLQQGLSPDLQRKADAFRMGAEDALQGRRSPMRGAFGQDIDLVGALGAVFAKWLPDDFVDMNALQPLLDKYDATRRLPEPPRALRAATAVRAPRPPKVEKIDAKAVILRCLEAAPGKTLVLDKLRQAFKNEVGFDLNVKDLAKHTSYRGRGSLGQFLKSIPEVHRPDPNTVALKRVDKSSAFDDQEVEKEVSLKPLSIQDDWEDEPVAPAGASSQKKRGGRGRSGRRRGGGRGGSGGKNWRKNGGGGGGGGGDS</sequence>
<dbReference type="SMART" id="SM00847">
    <property type="entry name" value="HA2"/>
    <property type="match status" value="1"/>
</dbReference>
<dbReference type="Proteomes" id="UP000789595">
    <property type="component" value="Unassembled WGS sequence"/>
</dbReference>
<dbReference type="CDD" id="cd17917">
    <property type="entry name" value="DEXHc_RHA-like"/>
    <property type="match status" value="1"/>
</dbReference>
<dbReference type="InterPro" id="IPR027417">
    <property type="entry name" value="P-loop_NTPase"/>
</dbReference>
<feature type="region of interest" description="Disordered" evidence="4">
    <location>
        <begin position="1266"/>
        <end position="1337"/>
    </location>
</feature>
<dbReference type="Pfam" id="PF00271">
    <property type="entry name" value="Helicase_C"/>
    <property type="match status" value="1"/>
</dbReference>
<evidence type="ECO:0000256" key="4">
    <source>
        <dbReference type="SAM" id="MobiDB-lite"/>
    </source>
</evidence>
<dbReference type="Gene3D" id="1.20.120.1080">
    <property type="match status" value="1"/>
</dbReference>
<dbReference type="PANTHER" id="PTHR18934">
    <property type="entry name" value="ATP-DEPENDENT RNA HELICASE"/>
    <property type="match status" value="1"/>
</dbReference>
<dbReference type="EMBL" id="CAKKNE010000004">
    <property type="protein sequence ID" value="CAH0373825.1"/>
    <property type="molecule type" value="Genomic_DNA"/>
</dbReference>
<feature type="domain" description="Helicase ATP-binding" evidence="5">
    <location>
        <begin position="13"/>
        <end position="174"/>
    </location>
</feature>
<dbReference type="Gene3D" id="3.40.50.300">
    <property type="entry name" value="P-loop containing nucleotide triphosphate hydrolases"/>
    <property type="match status" value="2"/>
</dbReference>
<evidence type="ECO:0000259" key="5">
    <source>
        <dbReference type="PROSITE" id="PS51192"/>
    </source>
</evidence>
<keyword evidence="1" id="KW-0547">Nucleotide-binding</keyword>
<dbReference type="PROSITE" id="PS51192">
    <property type="entry name" value="HELICASE_ATP_BIND_1"/>
    <property type="match status" value="1"/>
</dbReference>
<dbReference type="CDD" id="cd18791">
    <property type="entry name" value="SF2_C_RHA"/>
    <property type="match status" value="1"/>
</dbReference>
<evidence type="ECO:0008006" key="9">
    <source>
        <dbReference type="Google" id="ProtNLM"/>
    </source>
</evidence>
<evidence type="ECO:0000256" key="2">
    <source>
        <dbReference type="ARBA" id="ARBA00022801"/>
    </source>
</evidence>
<evidence type="ECO:0000259" key="6">
    <source>
        <dbReference type="PROSITE" id="PS51194"/>
    </source>
</evidence>
<dbReference type="GO" id="GO:0016787">
    <property type="term" value="F:hydrolase activity"/>
    <property type="evidence" value="ECO:0007669"/>
    <property type="project" value="UniProtKB-KW"/>
</dbReference>
<dbReference type="InterPro" id="IPR014001">
    <property type="entry name" value="Helicase_ATP-bd"/>
</dbReference>
<dbReference type="PROSITE" id="PS00690">
    <property type="entry name" value="DEAH_ATP_HELICASE"/>
    <property type="match status" value="1"/>
</dbReference>
<dbReference type="InterPro" id="IPR002464">
    <property type="entry name" value="DNA/RNA_helicase_DEAH_CS"/>
</dbReference>
<dbReference type="GO" id="GO:0004386">
    <property type="term" value="F:helicase activity"/>
    <property type="evidence" value="ECO:0007669"/>
    <property type="project" value="TreeGrafter"/>
</dbReference>
<dbReference type="InterPro" id="IPR011545">
    <property type="entry name" value="DEAD/DEAH_box_helicase_dom"/>
</dbReference>
<name>A0A8J2X0N8_9STRA</name>
<feature type="domain" description="Helicase C-terminal" evidence="6">
    <location>
        <begin position="282"/>
        <end position="454"/>
    </location>
</feature>
<comment type="caution">
    <text evidence="7">The sequence shown here is derived from an EMBL/GenBank/DDBJ whole genome shotgun (WGS) entry which is preliminary data.</text>
</comment>
<protein>
    <recommendedName>
        <fullName evidence="9">RNA helicase</fullName>
    </recommendedName>
</protein>
<dbReference type="PANTHER" id="PTHR18934:SF145">
    <property type="entry name" value="ATP-DEPENDENT RNA HELICASE DHX57-RELATED"/>
    <property type="match status" value="1"/>
</dbReference>
<gene>
    <name evidence="7" type="ORF">PECAL_4P10660</name>
</gene>
<keyword evidence="2" id="KW-0378">Hydrolase</keyword>